<accession>A0A0E3ZV30</accession>
<dbReference type="Proteomes" id="UP000033054">
    <property type="component" value="Chromosome"/>
</dbReference>
<organism evidence="1 2">
    <name type="scientific">Spirosoma radiotolerans</name>
    <dbReference type="NCBI Taxonomy" id="1379870"/>
    <lineage>
        <taxon>Bacteria</taxon>
        <taxon>Pseudomonadati</taxon>
        <taxon>Bacteroidota</taxon>
        <taxon>Cytophagia</taxon>
        <taxon>Cytophagales</taxon>
        <taxon>Cytophagaceae</taxon>
        <taxon>Spirosoma</taxon>
    </lineage>
</organism>
<dbReference type="OrthoDB" id="969028at2"/>
<sequence length="93" mass="11081">MNVDQFNRLTISEQVVLIPLKGRFVAERQFKNQLVKLYHWGNIFLEIYYRWPASRRKGANWEPFRVNSFADRTGCSGQLLPYVDHINLENIRP</sequence>
<dbReference type="EMBL" id="CP010429">
    <property type="protein sequence ID" value="AKD54799.1"/>
    <property type="molecule type" value="Genomic_DNA"/>
</dbReference>
<keyword evidence="2" id="KW-1185">Reference proteome</keyword>
<dbReference type="RefSeq" id="WP_046376400.1">
    <property type="nucleotide sequence ID" value="NZ_CP010429.1"/>
</dbReference>
<dbReference type="PATRIC" id="fig|1379870.5.peg.1661"/>
<protein>
    <submittedName>
        <fullName evidence="1">Uncharacterized protein</fullName>
    </submittedName>
</protein>
<dbReference type="HOGENOM" id="CLU_2398109_0_0_10"/>
<dbReference type="AlphaFoldDB" id="A0A0E3ZV30"/>
<gene>
    <name evidence="1" type="ORF">SD10_07650</name>
</gene>
<evidence type="ECO:0000313" key="1">
    <source>
        <dbReference type="EMBL" id="AKD54799.1"/>
    </source>
</evidence>
<name>A0A0E3ZV30_9BACT</name>
<reference evidence="1 2" key="1">
    <citation type="journal article" date="2014" name="Curr. Microbiol.">
        <title>Spirosoma radiotolerans sp. nov., a gamma-radiation-resistant bacterium isolated from gamma ray-irradiated soil.</title>
        <authorList>
            <person name="Lee J.J."/>
            <person name="Srinivasan S."/>
            <person name="Lim S."/>
            <person name="Joe M."/>
            <person name="Im S."/>
            <person name="Bae S.I."/>
            <person name="Park K.R."/>
            <person name="Han J.H."/>
            <person name="Park S.H."/>
            <person name="Joo B.M."/>
            <person name="Park S.J."/>
            <person name="Kim M.K."/>
        </authorList>
    </citation>
    <scope>NUCLEOTIDE SEQUENCE [LARGE SCALE GENOMIC DNA]</scope>
    <source>
        <strain evidence="1 2">DG5A</strain>
    </source>
</reference>
<proteinExistence type="predicted"/>
<evidence type="ECO:0000313" key="2">
    <source>
        <dbReference type="Proteomes" id="UP000033054"/>
    </source>
</evidence>
<dbReference type="KEGG" id="srd:SD10_07650"/>